<dbReference type="Proteomes" id="UP000463915">
    <property type="component" value="Segment"/>
</dbReference>
<dbReference type="KEGG" id="vg:77924814"/>
<dbReference type="GeneID" id="77924814"/>
<reference evidence="1 2" key="1">
    <citation type="submission" date="2019-12" db="EMBL/GenBank/DDBJ databases">
        <authorList>
            <person name="Ayuk M.A."/>
            <person name="Robinson C.J."/>
            <person name="Anderson W.A."/>
            <person name="Ullah H."/>
            <person name="Gugssa A."/>
            <person name="Somiranjan G."/>
            <person name="Allen A."/>
            <person name="Lourds M.F."/>
            <person name="Quagraine B.K."/>
            <person name="Smith M."/>
            <person name="Moore M."/>
            <person name="Oliver J."/>
            <person name="Irabor E."/>
            <person name="Roy S.D."/>
            <person name="Bassey G."/>
            <person name="Louis B.N."/>
            <person name="Adu D."/>
            <person name="Akhimien C.E."/>
            <person name="Annor K."/>
            <person name="Archibald A."/>
            <person name="Ashagre K.C."/>
            <person name="Baity M.R."/>
            <person name="Barnes K.J."/>
            <person name="Barrios L.E."/>
            <person name="Black A.C."/>
            <person name="Bowen'Kauth M.S."/>
            <person name="Bowman K.N."/>
            <person name="Breaux D.L."/>
            <person name="Brooks J.A."/>
            <person name="Bwayili H.A."/>
            <person name="Caine T."/>
            <person name="Williams A.Y."/>
            <person name="Norris L.J."/>
            <person name="Nwozo E.O."/>
            <person name="Prosper P.L."/>
            <person name="Rankin N.A."/>
            <person name="Richardson K.M."/>
            <person name="Robinson D.M."/>
            <person name="Salters D.J."/>
            <person name="Savage M.A."/>
            <person name="Solomon S.M."/>
            <person name="Williams L.R."/>
            <person name="Curtis N."/>
            <person name="Garlena R.A."/>
            <person name="Russell D.A."/>
            <person name="Pope W.H."/>
            <person name="Jacobs-Sera D."/>
            <person name="Hatfull G.F."/>
        </authorList>
    </citation>
    <scope>NUCLEOTIDE SEQUENCE [LARGE SCALE GENOMIC DNA]</scope>
</reference>
<accession>A0A6B9L9G5</accession>
<protein>
    <submittedName>
        <fullName evidence="1">Uncharacterized protein</fullName>
    </submittedName>
</protein>
<keyword evidence="2" id="KW-1185">Reference proteome</keyword>
<gene>
    <name evidence="1" type="primary">17</name>
    <name evidence="1" type="ORF">SEA_ONYINYE_17</name>
</gene>
<evidence type="ECO:0000313" key="1">
    <source>
        <dbReference type="EMBL" id="QHB37423.1"/>
    </source>
</evidence>
<proteinExistence type="predicted"/>
<name>A0A6B9L9G5_9CAUD</name>
<dbReference type="EMBL" id="MN813687">
    <property type="protein sequence ID" value="QHB37423.1"/>
    <property type="molecule type" value="Genomic_DNA"/>
</dbReference>
<sequence>MPTVEPITPNWLSATWDRLSADDPSLQAAYDLRDYPSEQSGEGNWIDLYLTESDDHPVGRLWLNPDTENIGLIMLPGSNIDYITKAALELRQLRAANVDVFQAYTYIKSQFYAHAEQTGDLADASIGAATGP</sequence>
<dbReference type="RefSeq" id="YP_010649266.1">
    <property type="nucleotide sequence ID" value="NC_070765.1"/>
</dbReference>
<evidence type="ECO:0000313" key="2">
    <source>
        <dbReference type="Proteomes" id="UP000463915"/>
    </source>
</evidence>
<organism evidence="1 2">
    <name type="scientific">Mycobacterium phage Onyinye</name>
    <dbReference type="NCBI Taxonomy" id="2686235"/>
    <lineage>
        <taxon>Viruses</taxon>
        <taxon>Duplodnaviria</taxon>
        <taxon>Heunggongvirae</taxon>
        <taxon>Uroviricota</taxon>
        <taxon>Caudoviricetes</taxon>
        <taxon>Onyinyevirus</taxon>
        <taxon>Onyinyevirus onyinye</taxon>
    </lineage>
</organism>